<name>A0A4Q2V4K7_FUSOX</name>
<protein>
    <submittedName>
        <fullName evidence="1">Uncharacterized protein</fullName>
    </submittedName>
</protein>
<dbReference type="EMBL" id="MQTW01000232">
    <property type="protein sequence ID" value="RYC81642.1"/>
    <property type="molecule type" value="Genomic_DNA"/>
</dbReference>
<proteinExistence type="predicted"/>
<sequence>MSSRLGLVRTAKIKAFPVNSESPDAIVIGGGKSCHLNASKPPTFVTLTKMITTS</sequence>
<gene>
    <name evidence="1" type="ORF">BFJ63_vAg15479</name>
</gene>
<evidence type="ECO:0000313" key="2">
    <source>
        <dbReference type="Proteomes" id="UP000290540"/>
    </source>
</evidence>
<organism evidence="1 2">
    <name type="scientific">Fusarium oxysporum f. sp. narcissi</name>
    <dbReference type="NCBI Taxonomy" id="451672"/>
    <lineage>
        <taxon>Eukaryota</taxon>
        <taxon>Fungi</taxon>
        <taxon>Dikarya</taxon>
        <taxon>Ascomycota</taxon>
        <taxon>Pezizomycotina</taxon>
        <taxon>Sordariomycetes</taxon>
        <taxon>Hypocreomycetidae</taxon>
        <taxon>Hypocreales</taxon>
        <taxon>Nectriaceae</taxon>
        <taxon>Fusarium</taxon>
        <taxon>Fusarium oxysporum species complex</taxon>
    </lineage>
</organism>
<accession>A0A4Q2V4K7</accession>
<reference evidence="1 2" key="1">
    <citation type="submission" date="2016-12" db="EMBL/GenBank/DDBJ databases">
        <title>Draft genome sequence of Fusarium oxysporum causing rot on Narcissus.</title>
        <authorList>
            <person name="Armitage A.D."/>
            <person name="Taylor A."/>
            <person name="Clarkson J.P."/>
            <person name="Harrison R.J."/>
            <person name="Jackson A.C."/>
        </authorList>
    </citation>
    <scope>NUCLEOTIDE SEQUENCE [LARGE SCALE GENOMIC DNA]</scope>
    <source>
        <strain evidence="1 2">N139</strain>
    </source>
</reference>
<evidence type="ECO:0000313" key="1">
    <source>
        <dbReference type="EMBL" id="RYC81642.1"/>
    </source>
</evidence>
<dbReference type="Proteomes" id="UP000290540">
    <property type="component" value="Unassembled WGS sequence"/>
</dbReference>
<dbReference type="AlphaFoldDB" id="A0A4Q2V4K7"/>
<comment type="caution">
    <text evidence="1">The sequence shown here is derived from an EMBL/GenBank/DDBJ whole genome shotgun (WGS) entry which is preliminary data.</text>
</comment>